<proteinExistence type="predicted"/>
<reference evidence="1 2" key="1">
    <citation type="journal article" date="2015" name="Genome Announc.">
        <title>Draft Genome Sequence of Burkholderia sp. Strain PML1(12), an Ectomycorrhizosphere-Inhabiting Bacterium with Effective Mineral-Weathering Ability.</title>
        <authorList>
            <person name="Uroz S."/>
            <person name="Oger P."/>
        </authorList>
    </citation>
    <scope>NUCLEOTIDE SEQUENCE [LARGE SCALE GENOMIC DNA]</scope>
    <source>
        <strain evidence="2">PML1(12)</strain>
    </source>
</reference>
<name>A0A0J1CIF5_9BURK</name>
<dbReference type="EMBL" id="AEJF01000258">
    <property type="protein sequence ID" value="KLU20349.1"/>
    <property type="molecule type" value="Genomic_DNA"/>
</dbReference>
<keyword evidence="2" id="KW-1185">Reference proteome</keyword>
<protein>
    <submittedName>
        <fullName evidence="1">Uncharacterized protein</fullName>
    </submittedName>
</protein>
<gene>
    <name evidence="1" type="ORF">EOS_41530</name>
</gene>
<accession>A0A0J1CIF5</accession>
<comment type="caution">
    <text evidence="1">The sequence shown here is derived from an EMBL/GenBank/DDBJ whole genome shotgun (WGS) entry which is preliminary data.</text>
</comment>
<evidence type="ECO:0000313" key="1">
    <source>
        <dbReference type="EMBL" id="KLU20349.1"/>
    </source>
</evidence>
<dbReference type="Proteomes" id="UP000035963">
    <property type="component" value="Unassembled WGS sequence"/>
</dbReference>
<organism evidence="1 2">
    <name type="scientific">Caballeronia mineralivorans PML1(12)</name>
    <dbReference type="NCBI Taxonomy" id="908627"/>
    <lineage>
        <taxon>Bacteria</taxon>
        <taxon>Pseudomonadati</taxon>
        <taxon>Pseudomonadota</taxon>
        <taxon>Betaproteobacteria</taxon>
        <taxon>Burkholderiales</taxon>
        <taxon>Burkholderiaceae</taxon>
        <taxon>Caballeronia</taxon>
    </lineage>
</organism>
<sequence length="77" mass="8328">MPSLPLTSAECIEAALQLNRSAPGDLISTGIACIFKFAVRTSIRLANKRHGIPAFVALSMNLGFVPMRPRCVRDLSD</sequence>
<dbReference type="AlphaFoldDB" id="A0A0J1CIF5"/>
<evidence type="ECO:0000313" key="2">
    <source>
        <dbReference type="Proteomes" id="UP000035963"/>
    </source>
</evidence>
<dbReference type="PATRIC" id="fig|908627.4.peg.9332"/>